<evidence type="ECO:0000313" key="10">
    <source>
        <dbReference type="EMBL" id="JAG42835.1"/>
    </source>
</evidence>
<keyword evidence="2 10" id="KW-0436">Ligase</keyword>
<evidence type="ECO:0000256" key="4">
    <source>
        <dbReference type="ARBA" id="ARBA00022840"/>
    </source>
</evidence>
<dbReference type="PANTHER" id="PTHR43326">
    <property type="entry name" value="METHIONYL-TRNA SYNTHETASE"/>
    <property type="match status" value="1"/>
</dbReference>
<sequence length="137" mass="16314">MRYNMDYFIRTTNETHKQTVHAFWRTLRDKGDIYLGKYEGWYSVSDESFLTSQNVTDGVDKNGKPCKISLESGHVVSWVEEENYMFRLSAFRDRLLDYYHSNPNCIVPEFRRREVIRTVEKGLFDLSVSRKREAVQN</sequence>
<name>A0A0A9ZIK0_LYGHE</name>
<dbReference type="EC" id="6.1.1.10" evidence="1"/>
<evidence type="ECO:0000259" key="8">
    <source>
        <dbReference type="Pfam" id="PF09334"/>
    </source>
</evidence>
<reference evidence="10" key="1">
    <citation type="journal article" date="2014" name="PLoS ONE">
        <title>Transcriptome-Based Identification of ABC Transporters in the Western Tarnished Plant Bug Lygus hesperus.</title>
        <authorList>
            <person name="Hull J.J."/>
            <person name="Chaney K."/>
            <person name="Geib S.M."/>
            <person name="Fabrick J.A."/>
            <person name="Brent C.S."/>
            <person name="Walsh D."/>
            <person name="Lavine L.C."/>
        </authorList>
    </citation>
    <scope>NUCLEOTIDE SEQUENCE</scope>
</reference>
<dbReference type="Gene3D" id="2.170.220.10">
    <property type="match status" value="1"/>
</dbReference>
<keyword evidence="4" id="KW-0067">ATP-binding</keyword>
<feature type="domain" description="Methionyl/Leucyl tRNA synthetase" evidence="8">
    <location>
        <begin position="4"/>
        <end position="131"/>
    </location>
</feature>
<keyword evidence="5" id="KW-0648">Protein biosynthesis</keyword>
<organism evidence="10">
    <name type="scientific">Lygus hesperus</name>
    <name type="common">Western plant bug</name>
    <dbReference type="NCBI Taxonomy" id="30085"/>
    <lineage>
        <taxon>Eukaryota</taxon>
        <taxon>Metazoa</taxon>
        <taxon>Ecdysozoa</taxon>
        <taxon>Arthropoda</taxon>
        <taxon>Hexapoda</taxon>
        <taxon>Insecta</taxon>
        <taxon>Pterygota</taxon>
        <taxon>Neoptera</taxon>
        <taxon>Paraneoptera</taxon>
        <taxon>Hemiptera</taxon>
        <taxon>Heteroptera</taxon>
        <taxon>Panheteroptera</taxon>
        <taxon>Cimicomorpha</taxon>
        <taxon>Miridae</taxon>
        <taxon>Mirini</taxon>
        <taxon>Lygus</taxon>
    </lineage>
</organism>
<accession>A0A0A9ZIK0</accession>
<evidence type="ECO:0000256" key="6">
    <source>
        <dbReference type="ARBA" id="ARBA00023146"/>
    </source>
</evidence>
<dbReference type="EMBL" id="GBHO01000770">
    <property type="protein sequence ID" value="JAG42834.1"/>
    <property type="molecule type" value="Transcribed_RNA"/>
</dbReference>
<evidence type="ECO:0000313" key="9">
    <source>
        <dbReference type="EMBL" id="JAG42834.1"/>
    </source>
</evidence>
<evidence type="ECO:0000256" key="1">
    <source>
        <dbReference type="ARBA" id="ARBA00012838"/>
    </source>
</evidence>
<evidence type="ECO:0000256" key="5">
    <source>
        <dbReference type="ARBA" id="ARBA00022917"/>
    </source>
</evidence>
<dbReference type="GO" id="GO:0004825">
    <property type="term" value="F:methionine-tRNA ligase activity"/>
    <property type="evidence" value="ECO:0007669"/>
    <property type="project" value="UniProtKB-EC"/>
</dbReference>
<gene>
    <name evidence="10" type="primary">mars2_1</name>
    <name evidence="9" type="synonym">mars2_0</name>
    <name evidence="10" type="ORF">CM83_19153</name>
    <name evidence="9" type="ORF">CM83_19154</name>
</gene>
<keyword evidence="6" id="KW-0030">Aminoacyl-tRNA synthetase</keyword>
<dbReference type="AlphaFoldDB" id="A0A0A9ZIK0"/>
<reference evidence="10" key="2">
    <citation type="submission" date="2014-07" db="EMBL/GenBank/DDBJ databases">
        <authorList>
            <person name="Hull J."/>
        </authorList>
    </citation>
    <scope>NUCLEOTIDE SEQUENCE</scope>
</reference>
<evidence type="ECO:0000256" key="2">
    <source>
        <dbReference type="ARBA" id="ARBA00022598"/>
    </source>
</evidence>
<dbReference type="Pfam" id="PF09334">
    <property type="entry name" value="tRNA-synt_1g"/>
    <property type="match status" value="1"/>
</dbReference>
<dbReference type="InterPro" id="IPR015413">
    <property type="entry name" value="Methionyl/Leucyl_tRNA_Synth"/>
</dbReference>
<dbReference type="InterPro" id="IPR014729">
    <property type="entry name" value="Rossmann-like_a/b/a_fold"/>
</dbReference>
<evidence type="ECO:0000256" key="3">
    <source>
        <dbReference type="ARBA" id="ARBA00022741"/>
    </source>
</evidence>
<dbReference type="GO" id="GO:0006431">
    <property type="term" value="P:methionyl-tRNA aminoacylation"/>
    <property type="evidence" value="ECO:0007669"/>
    <property type="project" value="TreeGrafter"/>
</dbReference>
<proteinExistence type="predicted"/>
<protein>
    <recommendedName>
        <fullName evidence="1">methionine--tRNA ligase</fullName>
        <ecNumber evidence="1">6.1.1.10</ecNumber>
    </recommendedName>
    <alternativeName>
        <fullName evidence="7">Methionyl-tRNA synthetase</fullName>
    </alternativeName>
</protein>
<dbReference type="InterPro" id="IPR023457">
    <property type="entry name" value="Met-tRNA_synth_2"/>
</dbReference>
<evidence type="ECO:0000256" key="7">
    <source>
        <dbReference type="ARBA" id="ARBA00030904"/>
    </source>
</evidence>
<dbReference type="PANTHER" id="PTHR43326:SF1">
    <property type="entry name" value="METHIONINE--TRNA LIGASE, MITOCHONDRIAL"/>
    <property type="match status" value="1"/>
</dbReference>
<dbReference type="GO" id="GO:0005524">
    <property type="term" value="F:ATP binding"/>
    <property type="evidence" value="ECO:0007669"/>
    <property type="project" value="UniProtKB-KW"/>
</dbReference>
<dbReference type="Gene3D" id="3.40.50.620">
    <property type="entry name" value="HUPs"/>
    <property type="match status" value="1"/>
</dbReference>
<dbReference type="FunFam" id="2.170.220.10:FF:000002">
    <property type="entry name" value="Methionine--tRNA ligase"/>
    <property type="match status" value="1"/>
</dbReference>
<keyword evidence="3" id="KW-0547">Nucleotide-binding</keyword>
<dbReference type="SUPFAM" id="SSF52374">
    <property type="entry name" value="Nucleotidylyl transferase"/>
    <property type="match status" value="1"/>
</dbReference>
<dbReference type="EMBL" id="GBHO01000769">
    <property type="protein sequence ID" value="JAG42835.1"/>
    <property type="molecule type" value="Transcribed_RNA"/>
</dbReference>